<proteinExistence type="predicted"/>
<protein>
    <submittedName>
        <fullName evidence="1">Uncharacterized protein</fullName>
    </submittedName>
</protein>
<organism evidence="1 2">
    <name type="scientific">Suillus placidus</name>
    <dbReference type="NCBI Taxonomy" id="48579"/>
    <lineage>
        <taxon>Eukaryota</taxon>
        <taxon>Fungi</taxon>
        <taxon>Dikarya</taxon>
        <taxon>Basidiomycota</taxon>
        <taxon>Agaricomycotina</taxon>
        <taxon>Agaricomycetes</taxon>
        <taxon>Agaricomycetidae</taxon>
        <taxon>Boletales</taxon>
        <taxon>Suillineae</taxon>
        <taxon>Suillaceae</taxon>
        <taxon>Suillus</taxon>
    </lineage>
</organism>
<evidence type="ECO:0000313" key="1">
    <source>
        <dbReference type="EMBL" id="KAG1770317.1"/>
    </source>
</evidence>
<name>A0A9P6ZLF6_9AGAM</name>
<comment type="caution">
    <text evidence="1">The sequence shown here is derived from an EMBL/GenBank/DDBJ whole genome shotgun (WGS) entry which is preliminary data.</text>
</comment>
<dbReference type="OrthoDB" id="3242924at2759"/>
<dbReference type="EMBL" id="JABBWD010000066">
    <property type="protein sequence ID" value="KAG1770317.1"/>
    <property type="molecule type" value="Genomic_DNA"/>
</dbReference>
<feature type="non-terminal residue" evidence="1">
    <location>
        <position position="93"/>
    </location>
</feature>
<accession>A0A9P6ZLF6</accession>
<evidence type="ECO:0000313" key="2">
    <source>
        <dbReference type="Proteomes" id="UP000714275"/>
    </source>
</evidence>
<gene>
    <name evidence="1" type="ORF">EV702DRAFT_939738</name>
</gene>
<reference evidence="1" key="1">
    <citation type="journal article" date="2020" name="New Phytol.">
        <title>Comparative genomics reveals dynamic genome evolution in host specialist ectomycorrhizal fungi.</title>
        <authorList>
            <person name="Lofgren L.A."/>
            <person name="Nguyen N.H."/>
            <person name="Vilgalys R."/>
            <person name="Ruytinx J."/>
            <person name="Liao H.L."/>
            <person name="Branco S."/>
            <person name="Kuo A."/>
            <person name="LaButti K."/>
            <person name="Lipzen A."/>
            <person name="Andreopoulos W."/>
            <person name="Pangilinan J."/>
            <person name="Riley R."/>
            <person name="Hundley H."/>
            <person name="Na H."/>
            <person name="Barry K."/>
            <person name="Grigoriev I.V."/>
            <person name="Stajich J.E."/>
            <person name="Kennedy P.G."/>
        </authorList>
    </citation>
    <scope>NUCLEOTIDE SEQUENCE</scope>
    <source>
        <strain evidence="1">DOB743</strain>
    </source>
</reference>
<sequence>YGCLEKILLCNLDDKRTWDNLQNSLHLLAVIAPCETNGCDALQALMEYRRFQPTIVTDLCNIKATVGWVNTRNRWSIIDCSINAACASFTEVD</sequence>
<feature type="non-terminal residue" evidence="1">
    <location>
        <position position="1"/>
    </location>
</feature>
<keyword evidence="2" id="KW-1185">Reference proteome</keyword>
<dbReference type="AlphaFoldDB" id="A0A9P6ZLF6"/>
<dbReference type="Proteomes" id="UP000714275">
    <property type="component" value="Unassembled WGS sequence"/>
</dbReference>